<comment type="caution">
    <text evidence="2">The sequence shown here is derived from an EMBL/GenBank/DDBJ whole genome shotgun (WGS) entry which is preliminary data.</text>
</comment>
<evidence type="ECO:0000313" key="3">
    <source>
        <dbReference type="Proteomes" id="UP001189429"/>
    </source>
</evidence>
<organism evidence="2 3">
    <name type="scientific">Prorocentrum cordatum</name>
    <dbReference type="NCBI Taxonomy" id="2364126"/>
    <lineage>
        <taxon>Eukaryota</taxon>
        <taxon>Sar</taxon>
        <taxon>Alveolata</taxon>
        <taxon>Dinophyceae</taxon>
        <taxon>Prorocentrales</taxon>
        <taxon>Prorocentraceae</taxon>
        <taxon>Prorocentrum</taxon>
    </lineage>
</organism>
<proteinExistence type="predicted"/>
<reference evidence="2" key="1">
    <citation type="submission" date="2023-10" db="EMBL/GenBank/DDBJ databases">
        <authorList>
            <person name="Chen Y."/>
            <person name="Shah S."/>
            <person name="Dougan E. K."/>
            <person name="Thang M."/>
            <person name="Chan C."/>
        </authorList>
    </citation>
    <scope>NUCLEOTIDE SEQUENCE [LARGE SCALE GENOMIC DNA]</scope>
</reference>
<protein>
    <submittedName>
        <fullName evidence="2">Uncharacterized protein</fullName>
    </submittedName>
</protein>
<evidence type="ECO:0000256" key="1">
    <source>
        <dbReference type="SAM" id="MobiDB-lite"/>
    </source>
</evidence>
<sequence>MMKGHALHGPAEEDEEECLLPKKPGVKKLGEEKKDQRRGPPLRRRAAMPATSPGSAPGERHAADMGADGELLHMWSLPQPTLRGKLATFGELWYLDRLHQEKRQLEAARSQLDAVKSESGRPAPLRA</sequence>
<name>A0ABN9SK92_9DINO</name>
<accession>A0ABN9SK92</accession>
<feature type="compositionally biased region" description="Basic and acidic residues" evidence="1">
    <location>
        <begin position="28"/>
        <end position="38"/>
    </location>
</feature>
<dbReference type="EMBL" id="CAUYUJ010011581">
    <property type="protein sequence ID" value="CAK0832184.1"/>
    <property type="molecule type" value="Genomic_DNA"/>
</dbReference>
<dbReference type="Proteomes" id="UP001189429">
    <property type="component" value="Unassembled WGS sequence"/>
</dbReference>
<keyword evidence="3" id="KW-1185">Reference proteome</keyword>
<feature type="region of interest" description="Disordered" evidence="1">
    <location>
        <begin position="1"/>
        <end position="65"/>
    </location>
</feature>
<evidence type="ECO:0000313" key="2">
    <source>
        <dbReference type="EMBL" id="CAK0832184.1"/>
    </source>
</evidence>
<gene>
    <name evidence="2" type="ORF">PCOR1329_LOCUS30269</name>
</gene>